<organism evidence="6">
    <name type="scientific">Oppiella nova</name>
    <dbReference type="NCBI Taxonomy" id="334625"/>
    <lineage>
        <taxon>Eukaryota</taxon>
        <taxon>Metazoa</taxon>
        <taxon>Ecdysozoa</taxon>
        <taxon>Arthropoda</taxon>
        <taxon>Chelicerata</taxon>
        <taxon>Arachnida</taxon>
        <taxon>Acari</taxon>
        <taxon>Acariformes</taxon>
        <taxon>Sarcoptiformes</taxon>
        <taxon>Oribatida</taxon>
        <taxon>Brachypylina</taxon>
        <taxon>Oppioidea</taxon>
        <taxon>Oppiidae</taxon>
        <taxon>Oppiella</taxon>
    </lineage>
</organism>
<sequence>MPSISTKPLTAGDVVFKCKPLLHCTIPSHKGKVCDNCLKRVVGDNHIRVVLELKKCAKCRQMYYCGKDCQTMDWKYHKKECKVFRHQDFKESNDYLFLRLYLCIKSDPTFATKRHQLFDGSDVCLNDMKVSDEFIANISTTDKWMKQLHIICKTCESVGIEYDFKELLQWFAFVLKNSFDIHSYVGDIPRLLTYVTLVSTKHRLCTKRRFGGSGGHEIDSTGR</sequence>
<dbReference type="GO" id="GO:0005634">
    <property type="term" value="C:nucleus"/>
    <property type="evidence" value="ECO:0007669"/>
    <property type="project" value="TreeGrafter"/>
</dbReference>
<dbReference type="InterPro" id="IPR046341">
    <property type="entry name" value="SET_dom_sf"/>
</dbReference>
<evidence type="ECO:0000313" key="6">
    <source>
        <dbReference type="EMBL" id="CAD7658051.1"/>
    </source>
</evidence>
<dbReference type="PROSITE" id="PS50865">
    <property type="entry name" value="ZF_MYND_2"/>
    <property type="match status" value="1"/>
</dbReference>
<evidence type="ECO:0000256" key="4">
    <source>
        <dbReference type="PROSITE-ProRule" id="PRU00134"/>
    </source>
</evidence>
<dbReference type="EMBL" id="CAJPVJ010014223">
    <property type="protein sequence ID" value="CAG2175237.1"/>
    <property type="molecule type" value="Genomic_DNA"/>
</dbReference>
<evidence type="ECO:0000259" key="5">
    <source>
        <dbReference type="PROSITE" id="PS50865"/>
    </source>
</evidence>
<keyword evidence="7" id="KW-1185">Reference proteome</keyword>
<dbReference type="AlphaFoldDB" id="A0A7R9MDA5"/>
<proteinExistence type="predicted"/>
<feature type="domain" description="MYND-type" evidence="5">
    <location>
        <begin position="34"/>
        <end position="81"/>
    </location>
</feature>
<keyword evidence="3" id="KW-0862">Zinc</keyword>
<gene>
    <name evidence="6" type="ORF">ONB1V03_LOCUS14676</name>
</gene>
<evidence type="ECO:0000256" key="1">
    <source>
        <dbReference type="ARBA" id="ARBA00022723"/>
    </source>
</evidence>
<evidence type="ECO:0000256" key="2">
    <source>
        <dbReference type="ARBA" id="ARBA00022771"/>
    </source>
</evidence>
<name>A0A7R9MDA5_9ACAR</name>
<dbReference type="SUPFAM" id="SSF82199">
    <property type="entry name" value="SET domain"/>
    <property type="match status" value="1"/>
</dbReference>
<dbReference type="InterPro" id="IPR002893">
    <property type="entry name" value="Znf_MYND"/>
</dbReference>
<dbReference type="InterPro" id="IPR050869">
    <property type="entry name" value="H3K4_H4K5_MeTrfase"/>
</dbReference>
<evidence type="ECO:0000256" key="3">
    <source>
        <dbReference type="ARBA" id="ARBA00022833"/>
    </source>
</evidence>
<dbReference type="OrthoDB" id="10008965at2759"/>
<keyword evidence="2 4" id="KW-0863">Zinc-finger</keyword>
<dbReference type="PANTHER" id="PTHR12197">
    <property type="entry name" value="HISTONE-LYSINE N-METHYLTRANSFERASE SMYD"/>
    <property type="match status" value="1"/>
</dbReference>
<dbReference type="Gene3D" id="6.10.140.2220">
    <property type="match status" value="1"/>
</dbReference>
<accession>A0A7R9MDA5</accession>
<reference evidence="6" key="1">
    <citation type="submission" date="2020-11" db="EMBL/GenBank/DDBJ databases">
        <authorList>
            <person name="Tran Van P."/>
        </authorList>
    </citation>
    <scope>NUCLEOTIDE SEQUENCE</scope>
</reference>
<dbReference type="Pfam" id="PF01753">
    <property type="entry name" value="zf-MYND"/>
    <property type="match status" value="1"/>
</dbReference>
<evidence type="ECO:0000313" key="7">
    <source>
        <dbReference type="Proteomes" id="UP000728032"/>
    </source>
</evidence>
<dbReference type="SUPFAM" id="SSF144232">
    <property type="entry name" value="HIT/MYND zinc finger-like"/>
    <property type="match status" value="1"/>
</dbReference>
<dbReference type="Proteomes" id="UP000728032">
    <property type="component" value="Unassembled WGS sequence"/>
</dbReference>
<protein>
    <recommendedName>
        <fullName evidence="5">MYND-type domain-containing protein</fullName>
    </recommendedName>
</protein>
<dbReference type="EMBL" id="OC929048">
    <property type="protein sequence ID" value="CAD7658051.1"/>
    <property type="molecule type" value="Genomic_DNA"/>
</dbReference>
<dbReference type="PANTHER" id="PTHR12197:SF251">
    <property type="entry name" value="EG:BACR7C10.4 PROTEIN"/>
    <property type="match status" value="1"/>
</dbReference>
<dbReference type="GO" id="GO:0008270">
    <property type="term" value="F:zinc ion binding"/>
    <property type="evidence" value="ECO:0007669"/>
    <property type="project" value="UniProtKB-KW"/>
</dbReference>
<keyword evidence="1" id="KW-0479">Metal-binding</keyword>